<protein>
    <submittedName>
        <fullName evidence="8">Na(+)-linked D-alanine glycine permease</fullName>
    </submittedName>
</protein>
<comment type="subcellular location">
    <subcellularLocation>
        <location evidence="1">Cell membrane</location>
        <topology evidence="1">Multi-pass membrane protein</topology>
    </subcellularLocation>
</comment>
<dbReference type="NCBIfam" id="TIGR00835">
    <property type="entry name" value="agcS"/>
    <property type="match status" value="1"/>
</dbReference>
<dbReference type="InterPro" id="IPR001463">
    <property type="entry name" value="Na/Ala_symport"/>
</dbReference>
<keyword evidence="6 7" id="KW-0472">Membrane</keyword>
<feature type="transmembrane region" description="Helical" evidence="7">
    <location>
        <begin position="258"/>
        <end position="278"/>
    </location>
</feature>
<evidence type="ECO:0000256" key="6">
    <source>
        <dbReference type="ARBA" id="ARBA00023136"/>
    </source>
</evidence>
<dbReference type="PANTHER" id="PTHR30330:SF3">
    <property type="entry name" value="TRANSCRIPTIONAL REGULATOR, LRP FAMILY"/>
    <property type="match status" value="1"/>
</dbReference>
<proteinExistence type="predicted"/>
<sequence>MYRLFILSGLLLLPLSASYAGIDEAINAATTPIADVIKQIVFFKIPVFGAELPMVVLWLVAGAIFFTFYMGFINVRGFKHAIQLIRGDYSDPQSQGEISHFQALSTAISGTVGIGNIGGVAVAVTVGGAGATFWLIVAGFLGMSTKFVECTLGVKYRNEFSDGHVSGGPMYYLKQGFADRGMTGFGKFMGSFYAIGIFIGALGIGNMFQSNQAYVQLNQVTGGALDGYGWLVGLIMATIVFVVIIGGIKSIAKVAEKIVPFMAVFYCLFAIIVILMNANVIPQAISNIFTGAFTGEGVTGGALGAMIIGFQRAVFSNEAGIGSASIAHSAVKTNEPVTEGIVSLLEPFIDTIVICTITALVIGTAQVADPAFANGAEGVAMTSAAFEREFSWFPVPLAFAAVLFAFSTMIAWSYYGLKGWTYLFGESTLSQLNYKIIFCLFVVLGCVVQLGPILDISDALVFLICVPNILGLYFFAPMVKREMKSYFARIDSGEIKRFKGTSIN</sequence>
<feature type="transmembrane region" description="Helical" evidence="7">
    <location>
        <begin position="55"/>
        <end position="75"/>
    </location>
</feature>
<feature type="transmembrane region" description="Helical" evidence="7">
    <location>
        <begin position="460"/>
        <end position="479"/>
    </location>
</feature>
<evidence type="ECO:0000256" key="4">
    <source>
        <dbReference type="ARBA" id="ARBA00022692"/>
    </source>
</evidence>
<evidence type="ECO:0000313" key="8">
    <source>
        <dbReference type="EMBL" id="VAW65788.1"/>
    </source>
</evidence>
<dbReference type="PRINTS" id="PR00175">
    <property type="entry name" value="NAALASMPORT"/>
</dbReference>
<feature type="transmembrane region" description="Helical" evidence="7">
    <location>
        <begin position="391"/>
        <end position="415"/>
    </location>
</feature>
<evidence type="ECO:0000256" key="3">
    <source>
        <dbReference type="ARBA" id="ARBA00022475"/>
    </source>
</evidence>
<evidence type="ECO:0000256" key="5">
    <source>
        <dbReference type="ARBA" id="ARBA00022989"/>
    </source>
</evidence>
<dbReference type="PANTHER" id="PTHR30330">
    <property type="entry name" value="AGSS FAMILY TRANSPORTER, SODIUM-ALANINE"/>
    <property type="match status" value="1"/>
</dbReference>
<evidence type="ECO:0000256" key="1">
    <source>
        <dbReference type="ARBA" id="ARBA00004651"/>
    </source>
</evidence>
<dbReference type="AlphaFoldDB" id="A0A3B0XBX8"/>
<name>A0A3B0XBX8_9ZZZZ</name>
<keyword evidence="4 7" id="KW-0812">Transmembrane</keyword>
<feature type="transmembrane region" description="Helical" evidence="7">
    <location>
        <begin position="228"/>
        <end position="246"/>
    </location>
</feature>
<dbReference type="GO" id="GO:0005886">
    <property type="term" value="C:plasma membrane"/>
    <property type="evidence" value="ECO:0007669"/>
    <property type="project" value="UniProtKB-SubCell"/>
</dbReference>
<organism evidence="8">
    <name type="scientific">hydrothermal vent metagenome</name>
    <dbReference type="NCBI Taxonomy" id="652676"/>
    <lineage>
        <taxon>unclassified sequences</taxon>
        <taxon>metagenomes</taxon>
        <taxon>ecological metagenomes</taxon>
    </lineage>
</organism>
<reference evidence="8" key="1">
    <citation type="submission" date="2018-06" db="EMBL/GenBank/DDBJ databases">
        <authorList>
            <person name="Zhirakovskaya E."/>
        </authorList>
    </citation>
    <scope>NUCLEOTIDE SEQUENCE</scope>
</reference>
<keyword evidence="3" id="KW-1003">Cell membrane</keyword>
<evidence type="ECO:0000256" key="2">
    <source>
        <dbReference type="ARBA" id="ARBA00022448"/>
    </source>
</evidence>
<feature type="transmembrane region" description="Helical" evidence="7">
    <location>
        <begin position="190"/>
        <end position="208"/>
    </location>
</feature>
<keyword evidence="5 7" id="KW-1133">Transmembrane helix</keyword>
<keyword evidence="2" id="KW-0813">Transport</keyword>
<dbReference type="EMBL" id="UOFG01000257">
    <property type="protein sequence ID" value="VAW65788.1"/>
    <property type="molecule type" value="Genomic_DNA"/>
</dbReference>
<dbReference type="GO" id="GO:0005283">
    <property type="term" value="F:amino acid:sodium symporter activity"/>
    <property type="evidence" value="ECO:0007669"/>
    <property type="project" value="InterPro"/>
</dbReference>
<accession>A0A3B0XBX8</accession>
<feature type="transmembrane region" description="Helical" evidence="7">
    <location>
        <begin position="436"/>
        <end position="454"/>
    </location>
</feature>
<dbReference type="Pfam" id="PF01235">
    <property type="entry name" value="Na_Ala_symp"/>
    <property type="match status" value="1"/>
</dbReference>
<gene>
    <name evidence="8" type="ORF">MNBD_GAMMA11-1794</name>
</gene>
<evidence type="ECO:0000256" key="7">
    <source>
        <dbReference type="SAM" id="Phobius"/>
    </source>
</evidence>